<gene>
    <name evidence="1" type="ORF">CKO31_16630</name>
</gene>
<accession>A0ABS1CKG7</accession>
<comment type="caution">
    <text evidence="1">The sequence shown here is derived from an EMBL/GenBank/DDBJ whole genome shotgun (WGS) entry which is preliminary data.</text>
</comment>
<evidence type="ECO:0000313" key="2">
    <source>
        <dbReference type="Proteomes" id="UP000748752"/>
    </source>
</evidence>
<sequence>MCQQVAWRVAALIIPNADMPLRMLRYYTDIRLAGHAGPIRQCLLYIGSERLTMDDGIAEPGLLDYRYQLVDMHQINCAGLLVQDNPDALVLAVLCDFGDRAPEEVVQYIVRRLKELLARDDKRFRAENSPSSRARG</sequence>
<organism evidence="1 2">
    <name type="scientific">Thiohalocapsa halophila</name>
    <dbReference type="NCBI Taxonomy" id="69359"/>
    <lineage>
        <taxon>Bacteria</taxon>
        <taxon>Pseudomonadati</taxon>
        <taxon>Pseudomonadota</taxon>
        <taxon>Gammaproteobacteria</taxon>
        <taxon>Chromatiales</taxon>
        <taxon>Chromatiaceae</taxon>
        <taxon>Thiohalocapsa</taxon>
    </lineage>
</organism>
<name>A0ABS1CKG7_9GAMM</name>
<evidence type="ECO:0000313" key="1">
    <source>
        <dbReference type="EMBL" id="MBK1632333.1"/>
    </source>
</evidence>
<protein>
    <submittedName>
        <fullName evidence="1">Uncharacterized protein</fullName>
    </submittedName>
</protein>
<keyword evidence="2" id="KW-1185">Reference proteome</keyword>
<dbReference type="Proteomes" id="UP000748752">
    <property type="component" value="Unassembled WGS sequence"/>
</dbReference>
<proteinExistence type="predicted"/>
<reference evidence="1 2" key="1">
    <citation type="journal article" date="2020" name="Microorganisms">
        <title>Osmotic Adaptation and Compatible Solute Biosynthesis of Phototrophic Bacteria as Revealed from Genome Analyses.</title>
        <authorList>
            <person name="Imhoff J.F."/>
            <person name="Rahn T."/>
            <person name="Kunzel S."/>
            <person name="Keller A."/>
            <person name="Neulinger S.C."/>
        </authorList>
    </citation>
    <scope>NUCLEOTIDE SEQUENCE [LARGE SCALE GENOMIC DNA]</scope>
    <source>
        <strain evidence="1 2">DSM 6210</strain>
    </source>
</reference>
<dbReference type="EMBL" id="NRRV01000045">
    <property type="protein sequence ID" value="MBK1632333.1"/>
    <property type="molecule type" value="Genomic_DNA"/>
</dbReference>